<protein>
    <submittedName>
        <fullName evidence="2">Uncharacterized protein</fullName>
    </submittedName>
</protein>
<dbReference type="Proteomes" id="UP000646548">
    <property type="component" value="Unassembled WGS sequence"/>
</dbReference>
<organism evidence="2 3">
    <name type="scientific">Oryzias melastigma</name>
    <name type="common">Marine medaka</name>
    <dbReference type="NCBI Taxonomy" id="30732"/>
    <lineage>
        <taxon>Eukaryota</taxon>
        <taxon>Metazoa</taxon>
        <taxon>Chordata</taxon>
        <taxon>Craniata</taxon>
        <taxon>Vertebrata</taxon>
        <taxon>Euteleostomi</taxon>
        <taxon>Actinopterygii</taxon>
        <taxon>Neopterygii</taxon>
        <taxon>Teleostei</taxon>
        <taxon>Neoteleostei</taxon>
        <taxon>Acanthomorphata</taxon>
        <taxon>Ovalentaria</taxon>
        <taxon>Atherinomorphae</taxon>
        <taxon>Beloniformes</taxon>
        <taxon>Adrianichthyidae</taxon>
        <taxon>Oryziinae</taxon>
        <taxon>Oryzias</taxon>
    </lineage>
</organism>
<name>A0A834FPW8_ORYME</name>
<gene>
    <name evidence="2" type="ORF">FQA47_023584</name>
</gene>
<evidence type="ECO:0000313" key="2">
    <source>
        <dbReference type="EMBL" id="KAF6737852.1"/>
    </source>
</evidence>
<sequence length="103" mass="11055">MGRTSGGHRERSLCKHTLVAPRSSFHIITERGLKPRRHMFGCPLQLAKDDFTSPGSGIGFYPARKPPPCPSVGSGGKVRNKRTKARAAAPSPPKALISIPVTL</sequence>
<reference evidence="2" key="1">
    <citation type="journal article" name="BMC Genomics">
        <title>Long-read sequencing and de novo genome assembly of marine medaka (Oryzias melastigma).</title>
        <authorList>
            <person name="Liang P."/>
            <person name="Saqib H.S.A."/>
            <person name="Ni X."/>
            <person name="Shen Y."/>
        </authorList>
    </citation>
    <scope>NUCLEOTIDE SEQUENCE</scope>
    <source>
        <strain evidence="2">Bigg-433</strain>
    </source>
</reference>
<evidence type="ECO:0000256" key="1">
    <source>
        <dbReference type="SAM" id="MobiDB-lite"/>
    </source>
</evidence>
<dbReference type="EMBL" id="WKFB01000044">
    <property type="protein sequence ID" value="KAF6737852.1"/>
    <property type="molecule type" value="Genomic_DNA"/>
</dbReference>
<feature type="region of interest" description="Disordered" evidence="1">
    <location>
        <begin position="55"/>
        <end position="93"/>
    </location>
</feature>
<accession>A0A834FPW8</accession>
<comment type="caution">
    <text evidence="2">The sequence shown here is derived from an EMBL/GenBank/DDBJ whole genome shotgun (WGS) entry which is preliminary data.</text>
</comment>
<dbReference type="AlphaFoldDB" id="A0A834FPW8"/>
<proteinExistence type="predicted"/>
<evidence type="ECO:0000313" key="3">
    <source>
        <dbReference type="Proteomes" id="UP000646548"/>
    </source>
</evidence>